<protein>
    <recommendedName>
        <fullName evidence="2 3">Thioredoxin</fullName>
    </recommendedName>
</protein>
<organism evidence="6 7">
    <name type="scientific">Pseudobacillus wudalianchiensis</name>
    <dbReference type="NCBI Taxonomy" id="1743143"/>
    <lineage>
        <taxon>Bacteria</taxon>
        <taxon>Bacillati</taxon>
        <taxon>Bacillota</taxon>
        <taxon>Bacilli</taxon>
        <taxon>Bacillales</taxon>
        <taxon>Bacillaceae</taxon>
        <taxon>Pseudobacillus</taxon>
    </lineage>
</organism>
<dbReference type="Gene3D" id="3.40.30.10">
    <property type="entry name" value="Glutaredoxin"/>
    <property type="match status" value="1"/>
</dbReference>
<feature type="domain" description="Thioredoxin" evidence="5">
    <location>
        <begin position="1"/>
        <end position="105"/>
    </location>
</feature>
<evidence type="ECO:0000256" key="4">
    <source>
        <dbReference type="PIRSR" id="PIRSR000077-4"/>
    </source>
</evidence>
<dbReference type="PROSITE" id="PS51352">
    <property type="entry name" value="THIOREDOXIN_2"/>
    <property type="match status" value="1"/>
</dbReference>
<dbReference type="InterPro" id="IPR013766">
    <property type="entry name" value="Thioredoxin_domain"/>
</dbReference>
<dbReference type="PIRSF" id="PIRSF000077">
    <property type="entry name" value="Thioredoxin"/>
    <property type="match status" value="1"/>
</dbReference>
<evidence type="ECO:0000313" key="6">
    <source>
        <dbReference type="EMBL" id="OCA82034.1"/>
    </source>
</evidence>
<keyword evidence="1 4" id="KW-1015">Disulfide bond</keyword>
<comment type="caution">
    <text evidence="6">The sequence shown here is derived from an EMBL/GenBank/DDBJ whole genome shotgun (WGS) entry which is preliminary data.</text>
</comment>
<comment type="similarity">
    <text evidence="3">Belongs to the thioredoxin family.</text>
</comment>
<dbReference type="InterPro" id="IPR005746">
    <property type="entry name" value="Thioredoxin"/>
</dbReference>
<evidence type="ECO:0000259" key="5">
    <source>
        <dbReference type="PROSITE" id="PS51352"/>
    </source>
</evidence>
<evidence type="ECO:0000256" key="3">
    <source>
        <dbReference type="PIRNR" id="PIRNR000077"/>
    </source>
</evidence>
<dbReference type="CDD" id="cd02947">
    <property type="entry name" value="TRX_family"/>
    <property type="match status" value="1"/>
</dbReference>
<name>A0A1B9ADX3_9BACI</name>
<dbReference type="AlphaFoldDB" id="A0A1B9ADX3"/>
<accession>A0A1B9ADX3</accession>
<dbReference type="Pfam" id="PF00085">
    <property type="entry name" value="Thioredoxin"/>
    <property type="match status" value="1"/>
</dbReference>
<evidence type="ECO:0000256" key="2">
    <source>
        <dbReference type="NCBIfam" id="TIGR01068"/>
    </source>
</evidence>
<dbReference type="SUPFAM" id="SSF52833">
    <property type="entry name" value="Thioredoxin-like"/>
    <property type="match status" value="1"/>
</dbReference>
<dbReference type="EMBL" id="MAYT01000030">
    <property type="protein sequence ID" value="OCA82034.1"/>
    <property type="molecule type" value="Genomic_DNA"/>
</dbReference>
<reference evidence="7" key="1">
    <citation type="submission" date="2016-05" db="EMBL/GenBank/DDBJ databases">
        <authorList>
            <person name="Liu B."/>
            <person name="Wang J."/>
            <person name="Zhu Y."/>
            <person name="Liu G."/>
            <person name="Chen Q."/>
            <person name="Chen Z."/>
            <person name="Lan J."/>
            <person name="Che J."/>
            <person name="Ge C."/>
            <person name="Shi H."/>
            <person name="Pan Z."/>
            <person name="Liu X."/>
        </authorList>
    </citation>
    <scope>NUCLEOTIDE SEQUENCE [LARGE SCALE GENOMIC DNA]</scope>
    <source>
        <strain evidence="7">FJAT-27215</strain>
    </source>
</reference>
<keyword evidence="4" id="KW-0676">Redox-active center</keyword>
<proteinExistence type="inferred from homology"/>
<dbReference type="RefSeq" id="WP_049662037.1">
    <property type="nucleotide sequence ID" value="NZ_MAYT01000030.1"/>
</dbReference>
<keyword evidence="7" id="KW-1185">Reference proteome</keyword>
<evidence type="ECO:0000256" key="1">
    <source>
        <dbReference type="ARBA" id="ARBA00023157"/>
    </source>
</evidence>
<gene>
    <name evidence="6" type="ORF">A8F95_15110</name>
</gene>
<dbReference type="Proteomes" id="UP000092578">
    <property type="component" value="Unassembled WGS sequence"/>
</dbReference>
<sequence>MSNVVAVNESNFDEITSSNEVAVIKFGAPWCGPCKMIAPVLDNLSTSMENVMFGDVNIDESGVLAQKFNVMSVPTILIFKNGSVAKQSLGFSPEDKLKNLISKYL</sequence>
<dbReference type="InterPro" id="IPR036249">
    <property type="entry name" value="Thioredoxin-like_sf"/>
</dbReference>
<dbReference type="GO" id="GO:0015035">
    <property type="term" value="F:protein-disulfide reductase activity"/>
    <property type="evidence" value="ECO:0007669"/>
    <property type="project" value="UniProtKB-UniRule"/>
</dbReference>
<dbReference type="PRINTS" id="PR00421">
    <property type="entry name" value="THIOREDOXIN"/>
</dbReference>
<dbReference type="PANTHER" id="PTHR46115">
    <property type="entry name" value="THIOREDOXIN-LIKE PROTEIN 1"/>
    <property type="match status" value="1"/>
</dbReference>
<dbReference type="NCBIfam" id="TIGR01068">
    <property type="entry name" value="thioredoxin"/>
    <property type="match status" value="1"/>
</dbReference>
<feature type="disulfide bond" description="Redox-active" evidence="4">
    <location>
        <begin position="31"/>
        <end position="34"/>
    </location>
</feature>
<evidence type="ECO:0000313" key="7">
    <source>
        <dbReference type="Proteomes" id="UP000092578"/>
    </source>
</evidence>